<dbReference type="Proteomes" id="UP000235392">
    <property type="component" value="Unassembled WGS sequence"/>
</dbReference>
<evidence type="ECO:0000313" key="4">
    <source>
        <dbReference type="Proteomes" id="UP000235388"/>
    </source>
</evidence>
<dbReference type="OrthoDB" id="2507052at2759"/>
<dbReference type="Proteomes" id="UP000235388">
    <property type="component" value="Unassembled WGS sequence"/>
</dbReference>
<dbReference type="STRING" id="200324.A0A2N5VHI6"/>
<feature type="region of interest" description="Disordered" evidence="1">
    <location>
        <begin position="1"/>
        <end position="25"/>
    </location>
</feature>
<feature type="compositionally biased region" description="Polar residues" evidence="1">
    <location>
        <begin position="64"/>
        <end position="78"/>
    </location>
</feature>
<dbReference type="AlphaFoldDB" id="A0A2N5VHI6"/>
<proteinExistence type="predicted"/>
<evidence type="ECO:0000313" key="3">
    <source>
        <dbReference type="EMBL" id="PLW49461.1"/>
    </source>
</evidence>
<keyword evidence="4" id="KW-1185">Reference proteome</keyword>
<comment type="caution">
    <text evidence="3">The sequence shown here is derived from an EMBL/GenBank/DDBJ whole genome shotgun (WGS) entry which is preliminary data.</text>
</comment>
<evidence type="ECO:0000256" key="1">
    <source>
        <dbReference type="SAM" id="MobiDB-lite"/>
    </source>
</evidence>
<evidence type="ECO:0000313" key="5">
    <source>
        <dbReference type="Proteomes" id="UP000235392"/>
    </source>
</evidence>
<evidence type="ECO:0000313" key="2">
    <source>
        <dbReference type="EMBL" id="PLW42145.1"/>
    </source>
</evidence>
<feature type="compositionally biased region" description="Polar residues" evidence="1">
    <location>
        <begin position="1"/>
        <end position="17"/>
    </location>
</feature>
<gene>
    <name evidence="2" type="ORF">PCANC_10951</name>
    <name evidence="3" type="ORF">PCASD_01983</name>
</gene>
<name>A0A2N5VHI6_9BASI</name>
<accession>A0A2N5VHI6</accession>
<reference evidence="4 5" key="1">
    <citation type="submission" date="2017-11" db="EMBL/GenBank/DDBJ databases">
        <title>De novo assembly and phasing of dikaryotic genomes from two isolates of Puccinia coronata f. sp. avenae, the causal agent of oat crown rust.</title>
        <authorList>
            <person name="Miller M.E."/>
            <person name="Zhang Y."/>
            <person name="Omidvar V."/>
            <person name="Sperschneider J."/>
            <person name="Schwessinger B."/>
            <person name="Raley C."/>
            <person name="Palmer J.M."/>
            <person name="Garnica D."/>
            <person name="Upadhyaya N."/>
            <person name="Rathjen J."/>
            <person name="Taylor J.M."/>
            <person name="Park R.F."/>
            <person name="Dodds P.N."/>
            <person name="Hirsch C.D."/>
            <person name="Kianian S.F."/>
            <person name="Figueroa M."/>
        </authorList>
    </citation>
    <scope>NUCLEOTIDE SEQUENCE [LARGE SCALE GENOMIC DNA]</scope>
    <source>
        <strain evidence="2">12NC29</strain>
        <strain evidence="3">12SD80</strain>
    </source>
</reference>
<sequence length="501" mass="56952">MDHTYQSAFSHQASSANDPEVSRLRAELAQRDDALAQVLERVALLEASSKKTPKKATPVKSNPHIWSSPNTLITPRGQSSAPTTPASGPSSSKKNPHQMIMKNQPADFERTKEAFYIHIKLLWGLVTQHAVPTSPDPTFFTKFHQRFSRTKEITQTLQTSGSPPLISESQIQTLRDAKCGCVKIGKGILHISEFFLEYMWATMAKIGFCQWAPDLDSQPDSLYNEACHMSAILTFRKAVVIKVYLYMSINKAYAKDIPLLQDTYNHYVHYYLAQIYAKEKKEVGKHLKDKEKKVIQGARQRLAKAQKKFGQDNGLPKQYQQILNNVQAHSDEEYYAKQDVYIVKKMPFRSHAANMFMRRINDQIKKQNELEGKQVNTVCRCIRVKNPPKTAFPKAPKGLPIDFYDAEWYNDKLPAQRMNLANSNRVAFLPNPLFALTSKGQADEKLTDAKFAEKHWSRATKDYDLSHLKAALEEEEESVKDNAEDSDYGGSIDLEKTDSES</sequence>
<feature type="compositionally biased region" description="Low complexity" evidence="1">
    <location>
        <begin position="79"/>
        <end position="92"/>
    </location>
</feature>
<feature type="region of interest" description="Disordered" evidence="1">
    <location>
        <begin position="473"/>
        <end position="501"/>
    </location>
</feature>
<protein>
    <submittedName>
        <fullName evidence="3">Uncharacterized protein</fullName>
    </submittedName>
</protein>
<feature type="region of interest" description="Disordered" evidence="1">
    <location>
        <begin position="46"/>
        <end position="98"/>
    </location>
</feature>
<organism evidence="3 5">
    <name type="scientific">Puccinia coronata f. sp. avenae</name>
    <dbReference type="NCBI Taxonomy" id="200324"/>
    <lineage>
        <taxon>Eukaryota</taxon>
        <taxon>Fungi</taxon>
        <taxon>Dikarya</taxon>
        <taxon>Basidiomycota</taxon>
        <taxon>Pucciniomycotina</taxon>
        <taxon>Pucciniomycetes</taxon>
        <taxon>Pucciniales</taxon>
        <taxon>Pucciniaceae</taxon>
        <taxon>Puccinia</taxon>
    </lineage>
</organism>
<dbReference type="EMBL" id="PGCJ01000161">
    <property type="protein sequence ID" value="PLW42145.1"/>
    <property type="molecule type" value="Genomic_DNA"/>
</dbReference>
<dbReference type="EMBL" id="PGCI01000016">
    <property type="protein sequence ID" value="PLW49461.1"/>
    <property type="molecule type" value="Genomic_DNA"/>
</dbReference>